<comment type="caution">
    <text evidence="1">The sequence shown here is derived from an EMBL/GenBank/DDBJ whole genome shotgun (WGS) entry which is preliminary data.</text>
</comment>
<dbReference type="AlphaFoldDB" id="A0AAN9GH36"/>
<organism evidence="1 2">
    <name type="scientific">Littorina saxatilis</name>
    <dbReference type="NCBI Taxonomy" id="31220"/>
    <lineage>
        <taxon>Eukaryota</taxon>
        <taxon>Metazoa</taxon>
        <taxon>Spiralia</taxon>
        <taxon>Lophotrochozoa</taxon>
        <taxon>Mollusca</taxon>
        <taxon>Gastropoda</taxon>
        <taxon>Caenogastropoda</taxon>
        <taxon>Littorinimorpha</taxon>
        <taxon>Littorinoidea</taxon>
        <taxon>Littorinidae</taxon>
        <taxon>Littorina</taxon>
    </lineage>
</organism>
<reference evidence="1 2" key="1">
    <citation type="submission" date="2024-02" db="EMBL/GenBank/DDBJ databases">
        <title>Chromosome-scale genome assembly of the rough periwinkle Littorina saxatilis.</title>
        <authorList>
            <person name="De Jode A."/>
            <person name="Faria R."/>
            <person name="Formenti G."/>
            <person name="Sims Y."/>
            <person name="Smith T.P."/>
            <person name="Tracey A."/>
            <person name="Wood J.M.D."/>
            <person name="Zagrodzka Z.B."/>
            <person name="Johannesson K."/>
            <person name="Butlin R.K."/>
            <person name="Leder E.H."/>
        </authorList>
    </citation>
    <scope>NUCLEOTIDE SEQUENCE [LARGE SCALE GENOMIC DNA]</scope>
    <source>
        <strain evidence="1">Snail1</strain>
        <tissue evidence="1">Muscle</tissue>
    </source>
</reference>
<proteinExistence type="predicted"/>
<evidence type="ECO:0000313" key="2">
    <source>
        <dbReference type="Proteomes" id="UP001374579"/>
    </source>
</evidence>
<keyword evidence="2" id="KW-1185">Reference proteome</keyword>
<sequence length="148" mass="16080">MGVNQAKISNETGNTLHIVTFSNTNKAYWFFRDFRQPPDNCEEIEVNGLAGGGAVKVGVIYNMRAGRFIFDLFRVHHKQTLTISEVTEGGGVKLYSKNDGVELVRRGMSIRVTDDHAKIAEKAVSIAGIMPVISVPVAAATIALSNDS</sequence>
<dbReference type="EMBL" id="JBAMIC010000007">
    <property type="protein sequence ID" value="KAK7106535.1"/>
    <property type="molecule type" value="Genomic_DNA"/>
</dbReference>
<evidence type="ECO:0000313" key="1">
    <source>
        <dbReference type="EMBL" id="KAK7106535.1"/>
    </source>
</evidence>
<protein>
    <submittedName>
        <fullName evidence="1">Uncharacterized protein</fullName>
    </submittedName>
</protein>
<name>A0AAN9GH36_9CAEN</name>
<dbReference type="Proteomes" id="UP001374579">
    <property type="component" value="Unassembled WGS sequence"/>
</dbReference>
<accession>A0AAN9GH36</accession>
<gene>
    <name evidence="1" type="ORF">V1264_017783</name>
</gene>